<dbReference type="SMART" id="SM00388">
    <property type="entry name" value="HisKA"/>
    <property type="match status" value="1"/>
</dbReference>
<dbReference type="CDD" id="cd00130">
    <property type="entry name" value="PAS"/>
    <property type="match status" value="1"/>
</dbReference>
<dbReference type="PANTHER" id="PTHR45339:SF1">
    <property type="entry name" value="HYBRID SIGNAL TRANSDUCTION HISTIDINE KINASE J"/>
    <property type="match status" value="1"/>
</dbReference>
<dbReference type="EMBL" id="JBHRSX010000024">
    <property type="protein sequence ID" value="MFC3202560.1"/>
    <property type="molecule type" value="Genomic_DNA"/>
</dbReference>
<dbReference type="SUPFAM" id="SSF47384">
    <property type="entry name" value="Homodimeric domain of signal transducing histidine kinase"/>
    <property type="match status" value="1"/>
</dbReference>
<dbReference type="CDD" id="cd00082">
    <property type="entry name" value="HisKA"/>
    <property type="match status" value="1"/>
</dbReference>
<organism evidence="11 12">
    <name type="scientific">Alteromonas oceani</name>
    <dbReference type="NCBI Taxonomy" id="2071609"/>
    <lineage>
        <taxon>Bacteria</taxon>
        <taxon>Pseudomonadati</taxon>
        <taxon>Pseudomonadota</taxon>
        <taxon>Gammaproteobacteria</taxon>
        <taxon>Alteromonadales</taxon>
        <taxon>Alteromonadaceae</taxon>
        <taxon>Alteromonas/Salinimonas group</taxon>
        <taxon>Alteromonas</taxon>
    </lineage>
</organism>
<feature type="modified residue" description="4-aspartylphosphate" evidence="5">
    <location>
        <position position="874"/>
    </location>
</feature>
<dbReference type="SUPFAM" id="SSF55874">
    <property type="entry name" value="ATPase domain of HSP90 chaperone/DNA topoisomerase II/histidine kinase"/>
    <property type="match status" value="1"/>
</dbReference>
<dbReference type="InterPro" id="IPR003661">
    <property type="entry name" value="HisK_dim/P_dom"/>
</dbReference>
<dbReference type="InterPro" id="IPR001789">
    <property type="entry name" value="Sig_transdc_resp-reg_receiver"/>
</dbReference>
<evidence type="ECO:0000256" key="2">
    <source>
        <dbReference type="ARBA" id="ARBA00012438"/>
    </source>
</evidence>
<dbReference type="SUPFAM" id="SSF52172">
    <property type="entry name" value="CheY-like"/>
    <property type="match status" value="1"/>
</dbReference>
<dbReference type="Gene3D" id="1.10.287.130">
    <property type="match status" value="1"/>
</dbReference>
<feature type="domain" description="PAS" evidence="9">
    <location>
        <begin position="439"/>
        <end position="507"/>
    </location>
</feature>
<evidence type="ECO:0000313" key="12">
    <source>
        <dbReference type="Proteomes" id="UP001595477"/>
    </source>
</evidence>
<evidence type="ECO:0000256" key="4">
    <source>
        <dbReference type="ARBA" id="ARBA00023012"/>
    </source>
</evidence>
<dbReference type="PRINTS" id="PR00344">
    <property type="entry name" value="BCTRLSENSOR"/>
</dbReference>
<dbReference type="PROSITE" id="PS50110">
    <property type="entry name" value="RESPONSE_REGULATORY"/>
    <property type="match status" value="1"/>
</dbReference>
<comment type="caution">
    <text evidence="11">The sequence shown here is derived from an EMBL/GenBank/DDBJ whole genome shotgun (WGS) entry which is preliminary data.</text>
</comment>
<dbReference type="InterPro" id="IPR000014">
    <property type="entry name" value="PAS"/>
</dbReference>
<dbReference type="InterPro" id="IPR000700">
    <property type="entry name" value="PAS-assoc_C"/>
</dbReference>
<name>A0ABV7JWT8_9ALTE</name>
<keyword evidence="6" id="KW-0472">Membrane</keyword>
<evidence type="ECO:0000256" key="3">
    <source>
        <dbReference type="ARBA" id="ARBA00022553"/>
    </source>
</evidence>
<keyword evidence="3 5" id="KW-0597">Phosphoprotein</keyword>
<keyword evidence="11" id="KW-0547">Nucleotide-binding</keyword>
<feature type="domain" description="Histidine kinase" evidence="7">
    <location>
        <begin position="579"/>
        <end position="798"/>
    </location>
</feature>
<keyword evidence="6" id="KW-0812">Transmembrane</keyword>
<dbReference type="InterPro" id="IPR005467">
    <property type="entry name" value="His_kinase_dom"/>
</dbReference>
<protein>
    <recommendedName>
        <fullName evidence="2">histidine kinase</fullName>
        <ecNumber evidence="2">2.7.13.3</ecNumber>
    </recommendedName>
</protein>
<dbReference type="PROSITE" id="PS50112">
    <property type="entry name" value="PAS"/>
    <property type="match status" value="1"/>
</dbReference>
<reference evidence="12" key="1">
    <citation type="journal article" date="2019" name="Int. J. Syst. Evol. Microbiol.">
        <title>The Global Catalogue of Microorganisms (GCM) 10K type strain sequencing project: providing services to taxonomists for standard genome sequencing and annotation.</title>
        <authorList>
            <consortium name="The Broad Institute Genomics Platform"/>
            <consortium name="The Broad Institute Genome Sequencing Center for Infectious Disease"/>
            <person name="Wu L."/>
            <person name="Ma J."/>
        </authorList>
    </citation>
    <scope>NUCLEOTIDE SEQUENCE [LARGE SCALE GENOMIC DNA]</scope>
    <source>
        <strain evidence="12">KCTC 52449</strain>
    </source>
</reference>
<evidence type="ECO:0000259" key="9">
    <source>
        <dbReference type="PROSITE" id="PS50112"/>
    </source>
</evidence>
<dbReference type="EC" id="2.7.13.3" evidence="2"/>
<dbReference type="Gene3D" id="3.30.450.20">
    <property type="entry name" value="PAS domain"/>
    <property type="match status" value="2"/>
</dbReference>
<dbReference type="NCBIfam" id="TIGR00229">
    <property type="entry name" value="sensory_box"/>
    <property type="match status" value="1"/>
</dbReference>
<dbReference type="InterPro" id="IPR004358">
    <property type="entry name" value="Sig_transdc_His_kin-like_C"/>
</dbReference>
<accession>A0ABV7JWT8</accession>
<evidence type="ECO:0000256" key="1">
    <source>
        <dbReference type="ARBA" id="ARBA00000085"/>
    </source>
</evidence>
<dbReference type="CDD" id="cd16922">
    <property type="entry name" value="HATPase_EvgS-ArcB-TorS-like"/>
    <property type="match status" value="1"/>
</dbReference>
<feature type="domain" description="PAC" evidence="10">
    <location>
        <begin position="384"/>
        <end position="436"/>
    </location>
</feature>
<dbReference type="PANTHER" id="PTHR45339">
    <property type="entry name" value="HYBRID SIGNAL TRANSDUCTION HISTIDINE KINASE J"/>
    <property type="match status" value="1"/>
</dbReference>
<dbReference type="Pfam" id="PF00072">
    <property type="entry name" value="Response_reg"/>
    <property type="match status" value="1"/>
</dbReference>
<evidence type="ECO:0000259" key="7">
    <source>
        <dbReference type="PROSITE" id="PS50109"/>
    </source>
</evidence>
<dbReference type="SMART" id="SM00086">
    <property type="entry name" value="PAC"/>
    <property type="match status" value="2"/>
</dbReference>
<feature type="transmembrane region" description="Helical" evidence="6">
    <location>
        <begin position="20"/>
        <end position="38"/>
    </location>
</feature>
<dbReference type="RefSeq" id="WP_123325389.1">
    <property type="nucleotide sequence ID" value="NZ_JBHRSX010000024.1"/>
</dbReference>
<gene>
    <name evidence="11" type="ORF">ACFOEW_12120</name>
</gene>
<dbReference type="Pfam" id="PF02518">
    <property type="entry name" value="HATPase_c"/>
    <property type="match status" value="1"/>
</dbReference>
<evidence type="ECO:0000259" key="8">
    <source>
        <dbReference type="PROSITE" id="PS50110"/>
    </source>
</evidence>
<dbReference type="PROSITE" id="PS50113">
    <property type="entry name" value="PAC"/>
    <property type="match status" value="2"/>
</dbReference>
<proteinExistence type="predicted"/>
<evidence type="ECO:0000256" key="5">
    <source>
        <dbReference type="PROSITE-ProRule" id="PRU00169"/>
    </source>
</evidence>
<dbReference type="Gene3D" id="3.30.565.10">
    <property type="entry name" value="Histidine kinase-like ATPase, C-terminal domain"/>
    <property type="match status" value="1"/>
</dbReference>
<dbReference type="InterPro" id="IPR011006">
    <property type="entry name" value="CheY-like_superfamily"/>
</dbReference>
<dbReference type="SMART" id="SM00387">
    <property type="entry name" value="HATPase_c"/>
    <property type="match status" value="1"/>
</dbReference>
<keyword evidence="12" id="KW-1185">Reference proteome</keyword>
<dbReference type="SMART" id="SM00091">
    <property type="entry name" value="PAS"/>
    <property type="match status" value="2"/>
</dbReference>
<dbReference type="InterPro" id="IPR036890">
    <property type="entry name" value="HATPase_C_sf"/>
</dbReference>
<dbReference type="InterPro" id="IPR036097">
    <property type="entry name" value="HisK_dim/P_sf"/>
</dbReference>
<sequence>MIHLPSLRRKILQATLPQIALLSFLALLIIGSAIFIAARSHLSTLHENYADSVTVNLERNLDMTARQLHNIASNDLVINGLIDTQYRDYYLPLFIQSLQITQAPDVPLALFNYAGHPLLEKNWQVVPGEFDNVWQNDVLQELSLYTEISENGILIAAPIELAGAAEGALVMYLKSLEWLLNAPLNPATQLVVSEGGTILLSSRPALYPQGSYFDSTAQSGQFLYQKPWRDYQVISLEPITSAYSNVFWLIPVLIVSIALVLISALYSARLAANMSSASLRRLHRNLQQAARSSELPPRHPEKARELEQIHQAFTKLIQDVSLLSLSNNQFSDVIHSMQELLLVVDNDYQLLLTNQRGELFLQKYQLSPAQLFQSLVQDITESNAGYTAKYSRANEKVLHISWQLAPLQNKQGEFIGHVLVGEDITERLQLEYDIQVRNRAIEYASVGMTIVKTSSPSYPLEYVNQAFEQMTGYRKAELIGNNTYQMLCAQTTQQYADKILAKVLAGKKCEMTLQMRHKDGRLYYNRLSLTPLVDQDNVITHYLGIQQDVTAQHEAARHLEDARLRAEESTQLKSQFLASMSHEIRTPINGIYGMLEALKETRLNDKQARYVSLATESTSNLLHIINDILDFSKIEAGKLTIEQHDFNLAVMLRKIVAHYQVESRAKNVEIVLLEENCHQLVCGDPVRIRQIISNLLSNAVKFTEQGQITVSATLATTADGYQLSLAVSDTGIGIASHKLQSVFSMFSQADISTTRKFGGTGLGLSISQQLVELMGGTIGVESTPGEGSTFRVSITLHGPKNPQLPDTDSTTSLTLREDHLHSELKILLVEDNEINRIVATELLQGYDITIAEDGEQAISQLTHGQSRFDLILMDCHMPVMDGFEATRRIRAGQAGEDYQHIPIIAMTANAMSGDKEQCLEQGMSDYISKPFSTQEITDMMNKWQQKISSTTSI</sequence>
<evidence type="ECO:0000259" key="10">
    <source>
        <dbReference type="PROSITE" id="PS50113"/>
    </source>
</evidence>
<dbReference type="GO" id="GO:0005524">
    <property type="term" value="F:ATP binding"/>
    <property type="evidence" value="ECO:0007669"/>
    <property type="project" value="UniProtKB-KW"/>
</dbReference>
<keyword evidence="4" id="KW-0902">Two-component regulatory system</keyword>
<evidence type="ECO:0000256" key="6">
    <source>
        <dbReference type="SAM" id="Phobius"/>
    </source>
</evidence>
<feature type="domain" description="PAC" evidence="10">
    <location>
        <begin position="507"/>
        <end position="561"/>
    </location>
</feature>
<dbReference type="Pfam" id="PF00512">
    <property type="entry name" value="HisKA"/>
    <property type="match status" value="1"/>
</dbReference>
<dbReference type="SMART" id="SM00448">
    <property type="entry name" value="REC"/>
    <property type="match status" value="1"/>
</dbReference>
<dbReference type="PROSITE" id="PS50109">
    <property type="entry name" value="HIS_KIN"/>
    <property type="match status" value="1"/>
</dbReference>
<dbReference type="Gene3D" id="3.40.50.2300">
    <property type="match status" value="1"/>
</dbReference>
<dbReference type="InterPro" id="IPR001610">
    <property type="entry name" value="PAC"/>
</dbReference>
<dbReference type="SUPFAM" id="SSF55785">
    <property type="entry name" value="PYP-like sensor domain (PAS domain)"/>
    <property type="match status" value="1"/>
</dbReference>
<comment type="catalytic activity">
    <reaction evidence="1">
        <text>ATP + protein L-histidine = ADP + protein N-phospho-L-histidine.</text>
        <dbReference type="EC" id="2.7.13.3"/>
    </reaction>
</comment>
<dbReference type="InterPro" id="IPR035965">
    <property type="entry name" value="PAS-like_dom_sf"/>
</dbReference>
<dbReference type="CDD" id="cd17546">
    <property type="entry name" value="REC_hyHK_CKI1_RcsC-like"/>
    <property type="match status" value="1"/>
</dbReference>
<dbReference type="Pfam" id="PF13426">
    <property type="entry name" value="PAS_9"/>
    <property type="match status" value="1"/>
</dbReference>
<keyword evidence="11" id="KW-0067">ATP-binding</keyword>
<feature type="domain" description="Response regulatory" evidence="8">
    <location>
        <begin position="825"/>
        <end position="944"/>
    </location>
</feature>
<evidence type="ECO:0000313" key="11">
    <source>
        <dbReference type="EMBL" id="MFC3202560.1"/>
    </source>
</evidence>
<dbReference type="InterPro" id="IPR003594">
    <property type="entry name" value="HATPase_dom"/>
</dbReference>
<keyword evidence="6" id="KW-1133">Transmembrane helix</keyword>
<feature type="transmembrane region" description="Helical" evidence="6">
    <location>
        <begin position="246"/>
        <end position="266"/>
    </location>
</feature>
<dbReference type="Proteomes" id="UP001595477">
    <property type="component" value="Unassembled WGS sequence"/>
</dbReference>